<evidence type="ECO:0000313" key="2">
    <source>
        <dbReference type="EMBL" id="MFC4358549.1"/>
    </source>
</evidence>
<feature type="transmembrane region" description="Helical" evidence="1">
    <location>
        <begin position="366"/>
        <end position="384"/>
    </location>
</feature>
<gene>
    <name evidence="2" type="ORF">ACFO0N_11415</name>
</gene>
<keyword evidence="1" id="KW-0472">Membrane</keyword>
<proteinExistence type="predicted"/>
<dbReference type="Proteomes" id="UP001595921">
    <property type="component" value="Unassembled WGS sequence"/>
</dbReference>
<feature type="transmembrane region" description="Helical" evidence="1">
    <location>
        <begin position="336"/>
        <end position="354"/>
    </location>
</feature>
<reference evidence="2 3" key="1">
    <citation type="journal article" date="2019" name="Int. J. Syst. Evol. Microbiol.">
        <title>The Global Catalogue of Microorganisms (GCM) 10K type strain sequencing project: providing services to taxonomists for standard genome sequencing and annotation.</title>
        <authorList>
            <consortium name="The Broad Institute Genomics Platform"/>
            <consortium name="The Broad Institute Genome Sequencing Center for Infectious Disease"/>
            <person name="Wu L."/>
            <person name="Ma J."/>
        </authorList>
    </citation>
    <scope>NUCLEOTIDE SEQUENCE [LARGE SCALE GENOMIC DNA]</scope>
    <source>
        <strain evidence="2 3">CGMCC 1.12553</strain>
    </source>
</reference>
<dbReference type="RefSeq" id="WP_267623692.1">
    <property type="nucleotide sequence ID" value="NZ_JAODIW010000008.1"/>
</dbReference>
<organism evidence="2 3">
    <name type="scientific">Halobium salinum</name>
    <dbReference type="NCBI Taxonomy" id="1364940"/>
    <lineage>
        <taxon>Archaea</taxon>
        <taxon>Methanobacteriati</taxon>
        <taxon>Methanobacteriota</taxon>
        <taxon>Stenosarchaea group</taxon>
        <taxon>Halobacteria</taxon>
        <taxon>Halobacteriales</taxon>
        <taxon>Haloferacaceae</taxon>
        <taxon>Halobium</taxon>
    </lineage>
</organism>
<dbReference type="EMBL" id="JBHSDS010000006">
    <property type="protein sequence ID" value="MFC4358549.1"/>
    <property type="molecule type" value="Genomic_DNA"/>
</dbReference>
<evidence type="ECO:0000313" key="3">
    <source>
        <dbReference type="Proteomes" id="UP001595921"/>
    </source>
</evidence>
<sequence>MRVPTRRIALLLALLSLLLVGSVAPTFASTPPQPVCTACGESFEKHAAYEDLDLTVDHSVATVEIHDDGSATWTVENRVDESAAARFRDDPSLLDTVAADAVWSTDAVDATVAAERPVVTLRWTEGEYAKRTLGGALVVTEFHNDWAGVIHDELGADRLTVVAPESMRVRQAVDGATVEGEESRRMVLTEYEHDDGVLVTFAPRAALPQPIPTAIAVAHLTAPVFAGNLLLFVGLPGALFLGGFWLVSAAVDRVRPSEWLSRVRSGLGPSPVALLTTAVGLCYLAYSVLAELAPSVLGGGPSILGVPPSPEVGAGLTVFGGWLVVLTAREVTSYRTLVAGVALSAVATAGSAVALNGGSLARSVDFQALLLLAAVSLVPAGYALGRGRRRLAVLTAFGGFLLPIVVPISLTTPLDRFTFLVVLSAVVYGASFPVLASPLLAAGTSLAGWRTTEAEPTRHAD</sequence>
<comment type="caution">
    <text evidence="2">The sequence shown here is derived from an EMBL/GenBank/DDBJ whole genome shotgun (WGS) entry which is preliminary data.</text>
</comment>
<protein>
    <submittedName>
        <fullName evidence="2">Uncharacterized protein</fullName>
    </submittedName>
</protein>
<feature type="transmembrane region" description="Helical" evidence="1">
    <location>
        <begin position="417"/>
        <end position="441"/>
    </location>
</feature>
<feature type="transmembrane region" description="Helical" evidence="1">
    <location>
        <begin position="312"/>
        <end position="329"/>
    </location>
</feature>
<dbReference type="AlphaFoldDB" id="A0ABD5PDJ2"/>
<feature type="transmembrane region" description="Helical" evidence="1">
    <location>
        <begin position="229"/>
        <end position="251"/>
    </location>
</feature>
<feature type="transmembrane region" description="Helical" evidence="1">
    <location>
        <begin position="272"/>
        <end position="292"/>
    </location>
</feature>
<keyword evidence="1" id="KW-0812">Transmembrane</keyword>
<feature type="transmembrane region" description="Helical" evidence="1">
    <location>
        <begin position="391"/>
        <end position="411"/>
    </location>
</feature>
<keyword evidence="3" id="KW-1185">Reference proteome</keyword>
<name>A0ABD5PDJ2_9EURY</name>
<keyword evidence="1" id="KW-1133">Transmembrane helix</keyword>
<accession>A0ABD5PDJ2</accession>
<evidence type="ECO:0000256" key="1">
    <source>
        <dbReference type="SAM" id="Phobius"/>
    </source>
</evidence>